<dbReference type="SMART" id="SM00701">
    <property type="entry name" value="PGRP"/>
    <property type="match status" value="1"/>
</dbReference>
<dbReference type="PROSITE" id="PS50853">
    <property type="entry name" value="FN3"/>
    <property type="match status" value="1"/>
</dbReference>
<gene>
    <name evidence="7" type="ORF">GEV26_03430</name>
</gene>
<dbReference type="Pfam" id="PF01510">
    <property type="entry name" value="Amidase_2"/>
    <property type="match status" value="1"/>
</dbReference>
<dbReference type="InterPro" id="IPR036116">
    <property type="entry name" value="FN3_sf"/>
</dbReference>
<organism evidence="7 8">
    <name type="scientific">Aeromicrobium yanjiei</name>
    <dbReference type="NCBI Taxonomy" id="2662028"/>
    <lineage>
        <taxon>Bacteria</taxon>
        <taxon>Bacillati</taxon>
        <taxon>Actinomycetota</taxon>
        <taxon>Actinomycetes</taxon>
        <taxon>Propionibacteriales</taxon>
        <taxon>Nocardioidaceae</taxon>
        <taxon>Aeromicrobium</taxon>
    </lineage>
</organism>
<accession>A0A5Q2MBN0</accession>
<evidence type="ECO:0000256" key="2">
    <source>
        <dbReference type="ARBA" id="ARBA00023295"/>
    </source>
</evidence>
<keyword evidence="8" id="KW-1185">Reference proteome</keyword>
<dbReference type="PANTHER" id="PTHR11022:SF41">
    <property type="entry name" value="PEPTIDOGLYCAN-RECOGNITION PROTEIN LC-RELATED"/>
    <property type="match status" value="1"/>
</dbReference>
<evidence type="ECO:0000256" key="1">
    <source>
        <dbReference type="ARBA" id="ARBA00007553"/>
    </source>
</evidence>
<feature type="region of interest" description="Disordered" evidence="4">
    <location>
        <begin position="33"/>
        <end position="82"/>
    </location>
</feature>
<dbReference type="RefSeq" id="WP_153651765.1">
    <property type="nucleotide sequence ID" value="NZ_CP045737.1"/>
</dbReference>
<dbReference type="InterPro" id="IPR013486">
    <property type="entry name" value="SpoIID/LytB"/>
</dbReference>
<dbReference type="InterPro" id="IPR015510">
    <property type="entry name" value="PGRP"/>
</dbReference>
<dbReference type="GO" id="GO:0008270">
    <property type="term" value="F:zinc ion binding"/>
    <property type="evidence" value="ECO:0007669"/>
    <property type="project" value="InterPro"/>
</dbReference>
<feature type="region of interest" description="Disordered" evidence="4">
    <location>
        <begin position="130"/>
        <end position="189"/>
    </location>
</feature>
<keyword evidence="2" id="KW-0378">Hydrolase</keyword>
<dbReference type="GO" id="GO:0016798">
    <property type="term" value="F:hydrolase activity, acting on glycosyl bonds"/>
    <property type="evidence" value="ECO:0007669"/>
    <property type="project" value="UniProtKB-KW"/>
</dbReference>
<feature type="compositionally biased region" description="Basic and acidic residues" evidence="4">
    <location>
        <begin position="133"/>
        <end position="145"/>
    </location>
</feature>
<dbReference type="InterPro" id="IPR036505">
    <property type="entry name" value="Amidase/PGRP_sf"/>
</dbReference>
<keyword evidence="3" id="KW-0119">Carbohydrate metabolism</keyword>
<feature type="signal peptide" evidence="5">
    <location>
        <begin position="1"/>
        <end position="31"/>
    </location>
</feature>
<proteinExistence type="inferred from homology"/>
<dbReference type="AlphaFoldDB" id="A0A5Q2MBN0"/>
<dbReference type="InterPro" id="IPR006619">
    <property type="entry name" value="PGRP_domain_met/bac"/>
</dbReference>
<dbReference type="SMART" id="SM00060">
    <property type="entry name" value="FN3"/>
    <property type="match status" value="2"/>
</dbReference>
<reference evidence="7 8" key="1">
    <citation type="submission" date="2019-11" db="EMBL/GenBank/DDBJ databases">
        <authorList>
            <person name="Li J."/>
        </authorList>
    </citation>
    <scope>NUCLEOTIDE SEQUENCE [LARGE SCALE GENOMIC DNA]</scope>
    <source>
        <strain evidence="7 8">MF47</strain>
    </source>
</reference>
<dbReference type="InterPro" id="IPR003961">
    <property type="entry name" value="FN3_dom"/>
</dbReference>
<sequence>MLSWHTARRTPCLLVAAAVTFGVLMPGAAQADGTQVSGGAPGAVAPPPAPVRPAQVTQRDIPSSAPAERVPAPEVTGDDAHGHTGAATIVAQLKDTDLRPFSMLGVTWDGGLDEDHTRVEARWRSDGTWSDWTELHTDPAPEEGGRPGTEPQWVGSADGAEVRVASTEDAKPRGLSLSTIDPEADTTDDRAATASPAVAVTQAAAVAKPSIVSRASWGASGSGGCDNPVYGKTTRGAVIHHTAGNNTYTKAQSKAIVKATQAYHVKSRNWCDIGYNFLVDKYGQIFEGRAGGTTKPVRAAHSGNDAVNQETMGVSLMGTFSTTAPSAAMKSAVVNLVSWRFASYKLKAKGTYSLGGKTLNRVAGHRNVVGTECPGNAAYAWLSAKGGLRDSVESRLATGSVTTEIGGRTVSGVSSTAFTMSWRAVSGATTYEVRTSTTAAVPATCTTGCVKGAAPKATIGSLKAGSVQYAWVRALDASGNPLTAWQATAKKVQLKAEVVEKPATVSGVTVTAGSHSARVRWAPVSGVSDYDICLTTAKGASSCTRWVDVSKSSTTLLSDLKATSTGYFVKVRAARGTAVGAWSAEVPFSLAGASVGTTATVPSSGRIAVSGHGYGHGIGMSQYGAQGAARSGVKYDKILSTYYPGTKLSSKGGSIRVLISQDTTDAVDVVAGSGLIFRKLTSGFKAKLPTTISGAKVTRWRIVQVSSRKTQSALQYRTTGGYKAYKNIRWTGDGQFEGPSRIGLVMPSGSSVKYRGAIRSALPAKGSTKRDTVNVLPIDHYVRGVIAAEMPAGWKPEALKAQAVAARTYGVRSMSAARYYDICSTTACQVYGGASRETATTDAAVRATSGKILTYGGVPAFTQFSSSSGGYTAKGSQPYLKAGVDPYDNWSGNANHAWSTTVSAATIQKAYPSIGKLKQLKITKRSGAGDWGGRVTSINLIGSAKTVTISGDDARWAFGLKSNWFRF</sequence>
<evidence type="ECO:0000259" key="6">
    <source>
        <dbReference type="PROSITE" id="PS50853"/>
    </source>
</evidence>
<evidence type="ECO:0000256" key="5">
    <source>
        <dbReference type="SAM" id="SignalP"/>
    </source>
</evidence>
<evidence type="ECO:0000256" key="4">
    <source>
        <dbReference type="SAM" id="MobiDB-lite"/>
    </source>
</evidence>
<dbReference type="GO" id="GO:0000272">
    <property type="term" value="P:polysaccharide catabolic process"/>
    <property type="evidence" value="ECO:0007669"/>
    <property type="project" value="UniProtKB-KW"/>
</dbReference>
<dbReference type="Proteomes" id="UP000392064">
    <property type="component" value="Chromosome"/>
</dbReference>
<dbReference type="Gene3D" id="3.40.80.10">
    <property type="entry name" value="Peptidoglycan recognition protein-like"/>
    <property type="match status" value="1"/>
</dbReference>
<dbReference type="Gene3D" id="2.60.40.10">
    <property type="entry name" value="Immunoglobulins"/>
    <property type="match status" value="2"/>
</dbReference>
<dbReference type="Pfam" id="PF08486">
    <property type="entry name" value="SpoIID"/>
    <property type="match status" value="1"/>
</dbReference>
<dbReference type="SUPFAM" id="SSF55846">
    <property type="entry name" value="N-acetylmuramoyl-L-alanine amidase-like"/>
    <property type="match status" value="1"/>
</dbReference>
<dbReference type="SUPFAM" id="SSF49265">
    <property type="entry name" value="Fibronectin type III"/>
    <property type="match status" value="1"/>
</dbReference>
<dbReference type="SMART" id="SM00644">
    <property type="entry name" value="Ami_2"/>
    <property type="match status" value="1"/>
</dbReference>
<evidence type="ECO:0000256" key="3">
    <source>
        <dbReference type="ARBA" id="ARBA00023326"/>
    </source>
</evidence>
<evidence type="ECO:0000313" key="8">
    <source>
        <dbReference type="Proteomes" id="UP000392064"/>
    </source>
</evidence>
<keyword evidence="2" id="KW-0326">Glycosidase</keyword>
<feature type="domain" description="Fibronectin type-III" evidence="6">
    <location>
        <begin position="501"/>
        <end position="593"/>
    </location>
</feature>
<dbReference type="GO" id="GO:0030435">
    <property type="term" value="P:sporulation resulting in formation of a cellular spore"/>
    <property type="evidence" value="ECO:0007669"/>
    <property type="project" value="InterPro"/>
</dbReference>
<feature type="chain" id="PRO_5024346067" evidence="5">
    <location>
        <begin position="32"/>
        <end position="967"/>
    </location>
</feature>
<comment type="similarity">
    <text evidence="1">Belongs to the N-acetylmuramoyl-L-alanine amidase 2 family.</text>
</comment>
<dbReference type="KEGG" id="aef:GEV26_03430"/>
<protein>
    <submittedName>
        <fullName evidence="7">SpoIID/LytB domain-containing protein</fullName>
    </submittedName>
</protein>
<dbReference type="InterPro" id="IPR013783">
    <property type="entry name" value="Ig-like_fold"/>
</dbReference>
<dbReference type="CDD" id="cd06583">
    <property type="entry name" value="PGRP"/>
    <property type="match status" value="1"/>
</dbReference>
<keyword evidence="3" id="KW-0624">Polysaccharide degradation</keyword>
<dbReference type="InterPro" id="IPR002502">
    <property type="entry name" value="Amidase_domain"/>
</dbReference>
<dbReference type="GO" id="GO:0009253">
    <property type="term" value="P:peptidoglycan catabolic process"/>
    <property type="evidence" value="ECO:0007669"/>
    <property type="project" value="InterPro"/>
</dbReference>
<dbReference type="CDD" id="cd00063">
    <property type="entry name" value="FN3"/>
    <property type="match status" value="1"/>
</dbReference>
<name>A0A5Q2MBN0_9ACTN</name>
<dbReference type="InterPro" id="IPR013693">
    <property type="entry name" value="SpoIID/LytB_N"/>
</dbReference>
<dbReference type="GO" id="GO:0008745">
    <property type="term" value="F:N-acetylmuramoyl-L-alanine amidase activity"/>
    <property type="evidence" value="ECO:0007669"/>
    <property type="project" value="InterPro"/>
</dbReference>
<dbReference type="EMBL" id="CP045737">
    <property type="protein sequence ID" value="QGG40494.1"/>
    <property type="molecule type" value="Genomic_DNA"/>
</dbReference>
<keyword evidence="5" id="KW-0732">Signal</keyword>
<dbReference type="NCBIfam" id="TIGR02669">
    <property type="entry name" value="SpoIID_LytB"/>
    <property type="match status" value="1"/>
</dbReference>
<evidence type="ECO:0000313" key="7">
    <source>
        <dbReference type="EMBL" id="QGG40494.1"/>
    </source>
</evidence>
<dbReference type="PANTHER" id="PTHR11022">
    <property type="entry name" value="PEPTIDOGLYCAN RECOGNITION PROTEIN"/>
    <property type="match status" value="1"/>
</dbReference>